<organism evidence="2 3">
    <name type="scientific">Echinostoma caproni</name>
    <dbReference type="NCBI Taxonomy" id="27848"/>
    <lineage>
        <taxon>Eukaryota</taxon>
        <taxon>Metazoa</taxon>
        <taxon>Spiralia</taxon>
        <taxon>Lophotrochozoa</taxon>
        <taxon>Platyhelminthes</taxon>
        <taxon>Trematoda</taxon>
        <taxon>Digenea</taxon>
        <taxon>Plagiorchiida</taxon>
        <taxon>Echinostomata</taxon>
        <taxon>Echinostomatoidea</taxon>
        <taxon>Echinostomatidae</taxon>
        <taxon>Echinostoma</taxon>
    </lineage>
</organism>
<dbReference type="Proteomes" id="UP000272942">
    <property type="component" value="Unassembled WGS sequence"/>
</dbReference>
<protein>
    <recommendedName>
        <fullName evidence="4">DDT domain-containing protein</fullName>
    </recommendedName>
</protein>
<gene>
    <name evidence="2" type="ORF">ECPE_LOCUS14182</name>
</gene>
<dbReference type="GO" id="GO:0000978">
    <property type="term" value="F:RNA polymerase II cis-regulatory region sequence-specific DNA binding"/>
    <property type="evidence" value="ECO:0007669"/>
    <property type="project" value="TreeGrafter"/>
</dbReference>
<feature type="region of interest" description="Disordered" evidence="1">
    <location>
        <begin position="367"/>
        <end position="417"/>
    </location>
</feature>
<evidence type="ECO:0000313" key="2">
    <source>
        <dbReference type="EMBL" id="VDP91454.1"/>
    </source>
</evidence>
<dbReference type="PANTHER" id="PTHR45975">
    <property type="entry name" value="NUCLEOSOME-REMODELING FACTOR SUBUNIT BPTF"/>
    <property type="match status" value="1"/>
</dbReference>
<dbReference type="OrthoDB" id="6284391at2759"/>
<evidence type="ECO:0008006" key="4">
    <source>
        <dbReference type="Google" id="ProtNLM"/>
    </source>
</evidence>
<accession>A0A3P8IBI7</accession>
<feature type="compositionally biased region" description="Basic and acidic residues" evidence="1">
    <location>
        <begin position="373"/>
        <end position="384"/>
    </location>
</feature>
<reference evidence="2 3" key="1">
    <citation type="submission" date="2018-11" db="EMBL/GenBank/DDBJ databases">
        <authorList>
            <consortium name="Pathogen Informatics"/>
        </authorList>
    </citation>
    <scope>NUCLEOTIDE SEQUENCE [LARGE SCALE GENOMIC DNA]</scope>
    <source>
        <strain evidence="2 3">Egypt</strain>
    </source>
</reference>
<name>A0A3P8IBI7_9TREM</name>
<dbReference type="GO" id="GO:0016589">
    <property type="term" value="C:NURF complex"/>
    <property type="evidence" value="ECO:0007669"/>
    <property type="project" value="InterPro"/>
</dbReference>
<proteinExistence type="predicted"/>
<dbReference type="GO" id="GO:0006357">
    <property type="term" value="P:regulation of transcription by RNA polymerase II"/>
    <property type="evidence" value="ECO:0007669"/>
    <property type="project" value="InterPro"/>
</dbReference>
<sequence length="636" mass="72214">MTEEERARKIHRKEPLGSDRSGRTYWYIGRRILVEPTDFTQREPCLPGVLDGVYDPHWQQAYADSFLDDPDLGEDYDEQHTTSCFPGDDSEDFPECPLRRIRCNPSIEYANEPPVYYYSTFEQVAELRACLSMRWEPWLCQRLDALMPRLQTEMLVTQQLTASGLDTFCRMRPDHERIELPKALDWTSLASSRSHVTRVFALLEAEARQSQLRMHLECDKTEEALEYRSIDALVNAPPTLGLDAVKPRAPDVLPEDLLNELPAGEESAVLGALVTCDANTCIVRNLDGLLVRVNKPEPTAGEKQGICNTVFDSTERATFALTCLTSVSPTSSIDANRAQPTLRAYRLSDEGTWRSWSNLYTVGVWVGPEESSPTERSRTSRETNRSNNRIGLSEMKSDNDNDMNAEVGDRRRPVTRSRRAINAREGEEKQTECSTAPVNVILSRTQVAEDRERRRVLGNKFNFTETATELWNYVEPPLMASFYTDLVELLRCPCALDDNLFRSDWSASPWQSVDVIRMTIAYMEAQFPLAFLTPAWLTLRKRWLAHLVEAKTLSELADALALLEASIRPLCYQRIWFGSVGRWLSRGNSGGSLLLCLLSRLVFTKNACSNRIRMAEQRDTGTTLGETMAPQRKATN</sequence>
<evidence type="ECO:0000256" key="1">
    <source>
        <dbReference type="SAM" id="MobiDB-lite"/>
    </source>
</evidence>
<dbReference type="EMBL" id="UZAN01056893">
    <property type="protein sequence ID" value="VDP91454.1"/>
    <property type="molecule type" value="Genomic_DNA"/>
</dbReference>
<evidence type="ECO:0000313" key="3">
    <source>
        <dbReference type="Proteomes" id="UP000272942"/>
    </source>
</evidence>
<dbReference type="PANTHER" id="PTHR45975:SF2">
    <property type="entry name" value="NUCLEOSOME-REMODELING FACTOR SUBUNIT BPTF"/>
    <property type="match status" value="1"/>
</dbReference>
<keyword evidence="3" id="KW-1185">Reference proteome</keyword>
<dbReference type="InterPro" id="IPR038028">
    <property type="entry name" value="BPTF"/>
</dbReference>
<dbReference type="AlphaFoldDB" id="A0A3P8IBI7"/>